<accession>A0ABV8ULF9</accession>
<evidence type="ECO:0000259" key="2">
    <source>
        <dbReference type="Pfam" id="PF00582"/>
    </source>
</evidence>
<proteinExistence type="inferred from homology"/>
<name>A0ABV8ULF9_9PROT</name>
<sequence length="275" mass="29972">MMTLKTLLVHVEDTPSGKARLEAAIALATEKDAHLAGLGIRPPEPIPAYGAAVMPQQLVRDISKEYDEHMSSLRKLFEEKLRQAGREASSEWQAVTGEPENSVSLHGRYSDLILLGPIGLKQVPDAFRDLAESVILESGRPVLVVPEAGIDKSIGKNILVAWDGSREAARAVSDSLPFLRESNKVTLLSVNVEKTHELPGASIAAHLDRHGINVEVDSRTSRSATGDTIIEQAQKRDCDMIVTGAYGHARWRQIVLGGVTNTLLRRSPLPVFMSH</sequence>
<dbReference type="PANTHER" id="PTHR46268:SF15">
    <property type="entry name" value="UNIVERSAL STRESS PROTEIN HP_0031"/>
    <property type="match status" value="1"/>
</dbReference>
<dbReference type="CDD" id="cd00293">
    <property type="entry name" value="USP-like"/>
    <property type="match status" value="1"/>
</dbReference>
<dbReference type="RefSeq" id="WP_382422194.1">
    <property type="nucleotide sequence ID" value="NZ_JBHSCW010000004.1"/>
</dbReference>
<comment type="caution">
    <text evidence="3">The sequence shown here is derived from an EMBL/GenBank/DDBJ whole genome shotgun (WGS) entry which is preliminary data.</text>
</comment>
<dbReference type="PANTHER" id="PTHR46268">
    <property type="entry name" value="STRESS RESPONSE PROTEIN NHAX"/>
    <property type="match status" value="1"/>
</dbReference>
<evidence type="ECO:0000313" key="4">
    <source>
        <dbReference type="Proteomes" id="UP001595799"/>
    </source>
</evidence>
<dbReference type="SUPFAM" id="SSF52402">
    <property type="entry name" value="Adenine nucleotide alpha hydrolases-like"/>
    <property type="match status" value="2"/>
</dbReference>
<dbReference type="Proteomes" id="UP001595799">
    <property type="component" value="Unassembled WGS sequence"/>
</dbReference>
<dbReference type="Pfam" id="PF00582">
    <property type="entry name" value="Usp"/>
    <property type="match status" value="1"/>
</dbReference>
<dbReference type="EMBL" id="JBHSCW010000004">
    <property type="protein sequence ID" value="MFC4351849.1"/>
    <property type="molecule type" value="Genomic_DNA"/>
</dbReference>
<dbReference type="InterPro" id="IPR006016">
    <property type="entry name" value="UspA"/>
</dbReference>
<comment type="similarity">
    <text evidence="1">Belongs to the universal stress protein A family.</text>
</comment>
<protein>
    <submittedName>
        <fullName evidence="3">Universal stress protein</fullName>
    </submittedName>
</protein>
<evidence type="ECO:0000256" key="1">
    <source>
        <dbReference type="ARBA" id="ARBA00008791"/>
    </source>
</evidence>
<organism evidence="3 4">
    <name type="scientific">Fodinicurvata halophila</name>
    <dbReference type="NCBI Taxonomy" id="1419723"/>
    <lineage>
        <taxon>Bacteria</taxon>
        <taxon>Pseudomonadati</taxon>
        <taxon>Pseudomonadota</taxon>
        <taxon>Alphaproteobacteria</taxon>
        <taxon>Rhodospirillales</taxon>
        <taxon>Rhodovibrionaceae</taxon>
        <taxon>Fodinicurvata</taxon>
    </lineage>
</organism>
<dbReference type="PRINTS" id="PR01438">
    <property type="entry name" value="UNVRSLSTRESS"/>
</dbReference>
<dbReference type="Gene3D" id="3.40.50.12370">
    <property type="match status" value="1"/>
</dbReference>
<gene>
    <name evidence="3" type="ORF">ACFOW6_09880</name>
</gene>
<feature type="domain" description="UspA" evidence="2">
    <location>
        <begin position="212"/>
        <end position="273"/>
    </location>
</feature>
<reference evidence="4" key="1">
    <citation type="journal article" date="2019" name="Int. J. Syst. Evol. Microbiol.">
        <title>The Global Catalogue of Microorganisms (GCM) 10K type strain sequencing project: providing services to taxonomists for standard genome sequencing and annotation.</title>
        <authorList>
            <consortium name="The Broad Institute Genomics Platform"/>
            <consortium name="The Broad Institute Genome Sequencing Center for Infectious Disease"/>
            <person name="Wu L."/>
            <person name="Ma J."/>
        </authorList>
    </citation>
    <scope>NUCLEOTIDE SEQUENCE [LARGE SCALE GENOMIC DNA]</scope>
    <source>
        <strain evidence="4">CECT 8472</strain>
    </source>
</reference>
<evidence type="ECO:0000313" key="3">
    <source>
        <dbReference type="EMBL" id="MFC4351849.1"/>
    </source>
</evidence>
<dbReference type="InterPro" id="IPR006015">
    <property type="entry name" value="Universal_stress_UspA"/>
</dbReference>
<keyword evidence="4" id="KW-1185">Reference proteome</keyword>